<accession>A0A1B7NFN1</accession>
<dbReference type="FunCoup" id="A0A1B7NFN1">
    <property type="interactions" value="478"/>
</dbReference>
<feature type="transmembrane region" description="Helical" evidence="14">
    <location>
        <begin position="104"/>
        <end position="123"/>
    </location>
</feature>
<dbReference type="STRING" id="1314800.A0A1B7NFN1"/>
<comment type="function">
    <text evidence="11 14">Dol-P-Man:Man(5)GlcNAc(2)-PP-Dol alpha-1,3-mannosyltransferase that operates in the biosynthetic pathway of dolichol-linked oligosaccharides, the glycan precursors employed in protein asparagine (N)-glycosylation. The assembly of dolichol-linked oligosaccharides begins on the cytosolic side of the endoplasmic reticulum membrane and finishes in its lumen. The sequential addition of sugars to dolichol pyrophosphate produces dolichol-linked oligosaccharides containing fourteen sugars, including two GlcNAcs, nine mannoses and three glucoses. Once assembled, the oligosaccharide is transferred from the lipid to nascent proteins by oligosaccharyltransferases. In the lumen of the endoplasmic reticulum, adds the first dolichyl beta-D-mannosyl phosphate derived mannose in an alpha-1,3 linkage to Man(5)GlcNAc(2)-PP-dolichol to produce Man(6)GlcNAc(2)-PP-dolichol.</text>
</comment>
<keyword evidence="10 14" id="KW-0472">Membrane</keyword>
<evidence type="ECO:0000256" key="9">
    <source>
        <dbReference type="ARBA" id="ARBA00022989"/>
    </source>
</evidence>
<dbReference type="AlphaFoldDB" id="A0A1B7NFN1"/>
<keyword evidence="5 14" id="KW-0328">Glycosyltransferase</keyword>
<evidence type="ECO:0000256" key="5">
    <source>
        <dbReference type="ARBA" id="ARBA00022676"/>
    </source>
</evidence>
<evidence type="ECO:0000256" key="1">
    <source>
        <dbReference type="ARBA" id="ARBA00004477"/>
    </source>
</evidence>
<keyword evidence="9 14" id="KW-1133">Transmembrane helix</keyword>
<evidence type="ECO:0000256" key="10">
    <source>
        <dbReference type="ARBA" id="ARBA00023136"/>
    </source>
</evidence>
<evidence type="ECO:0000256" key="6">
    <source>
        <dbReference type="ARBA" id="ARBA00022679"/>
    </source>
</evidence>
<comment type="subcellular location">
    <subcellularLocation>
        <location evidence="1 14">Endoplasmic reticulum membrane</location>
        <topology evidence="1 14">Multi-pass membrane protein</topology>
    </subcellularLocation>
</comment>
<evidence type="ECO:0000256" key="8">
    <source>
        <dbReference type="ARBA" id="ARBA00022824"/>
    </source>
</evidence>
<evidence type="ECO:0000313" key="16">
    <source>
        <dbReference type="Proteomes" id="UP000092154"/>
    </source>
</evidence>
<feature type="transmembrane region" description="Helical" evidence="14">
    <location>
        <begin position="354"/>
        <end position="373"/>
    </location>
</feature>
<proteinExistence type="inferred from homology"/>
<feature type="transmembrane region" description="Helical" evidence="14">
    <location>
        <begin position="143"/>
        <end position="165"/>
    </location>
</feature>
<keyword evidence="16" id="KW-1185">Reference proteome</keyword>
<dbReference type="GO" id="GO:0005789">
    <property type="term" value="C:endoplasmic reticulum membrane"/>
    <property type="evidence" value="ECO:0007669"/>
    <property type="project" value="UniProtKB-SubCell"/>
</dbReference>
<organism evidence="15 16">
    <name type="scientific">Rhizopogon vinicolor AM-OR11-026</name>
    <dbReference type="NCBI Taxonomy" id="1314800"/>
    <lineage>
        <taxon>Eukaryota</taxon>
        <taxon>Fungi</taxon>
        <taxon>Dikarya</taxon>
        <taxon>Basidiomycota</taxon>
        <taxon>Agaricomycotina</taxon>
        <taxon>Agaricomycetes</taxon>
        <taxon>Agaricomycetidae</taxon>
        <taxon>Boletales</taxon>
        <taxon>Suillineae</taxon>
        <taxon>Rhizopogonaceae</taxon>
        <taxon>Rhizopogon</taxon>
    </lineage>
</organism>
<evidence type="ECO:0000256" key="13">
    <source>
        <dbReference type="ARBA" id="ARBA00093457"/>
    </source>
</evidence>
<dbReference type="OrthoDB" id="20028at2759"/>
<dbReference type="Proteomes" id="UP000092154">
    <property type="component" value="Unassembled WGS sequence"/>
</dbReference>
<dbReference type="EMBL" id="KV448136">
    <property type="protein sequence ID" value="OAX43574.1"/>
    <property type="molecule type" value="Genomic_DNA"/>
</dbReference>
<dbReference type="PANTHER" id="PTHR12646">
    <property type="entry name" value="NOT56 - RELATED"/>
    <property type="match status" value="1"/>
</dbReference>
<sequence>MRTSVFEWIRLLLFDQRYFWIVASLVVLGDAILTQLIIRFVPYTEIDWETYMVHIDLTLKGERDYANITGPTGPLVYPAGHVHIHHLLHRITDAGRNVVRAQQIYGGLYVLSVLLVCAIYKKAKVPNWTLLLLPLSKRLHSIFVLRLFNDCWSVIFLQATILAFQSDWNEVGVLLFSLALSVKMSAILYLPGLLVILFKRHGSARTIRHILVMALAQIFIARSFLENPTSYFQGAFDLSRVFLYKWTVNWRFVDEHTFLSSAWAKGLLLGHVTVLITFGLFRWCRHDGGVARVLMRGWRKPSLPTSLVPVDPDYIATVLMTSNLIGIMFARSLHYQFYSWYSQQLPFLTQRTKFPFILQMAIMGAIEYAWNVYPSTPFSSGLLLAANSLMLLGIWFGYPEGKMSRH</sequence>
<reference evidence="15 16" key="1">
    <citation type="submission" date="2016-06" db="EMBL/GenBank/DDBJ databases">
        <title>Comparative genomics of the ectomycorrhizal sister species Rhizopogon vinicolor and Rhizopogon vesiculosus (Basidiomycota: Boletales) reveals a divergence of the mating type B locus.</title>
        <authorList>
            <consortium name="DOE Joint Genome Institute"/>
            <person name="Mujic A.B."/>
            <person name="Kuo A."/>
            <person name="Tritt A."/>
            <person name="Lipzen A."/>
            <person name="Chen C."/>
            <person name="Johnson J."/>
            <person name="Sharma A."/>
            <person name="Barry K."/>
            <person name="Grigoriev I.V."/>
            <person name="Spatafora J.W."/>
        </authorList>
    </citation>
    <scope>NUCLEOTIDE SEQUENCE [LARGE SCALE GENOMIC DNA]</scope>
    <source>
        <strain evidence="15 16">AM-OR11-026</strain>
    </source>
</reference>
<dbReference type="EC" id="2.4.1.258" evidence="3 14"/>
<evidence type="ECO:0000256" key="2">
    <source>
        <dbReference type="ARBA" id="ARBA00004922"/>
    </source>
</evidence>
<comment type="pathway">
    <text evidence="2 14">Protein modification; protein glycosylation.</text>
</comment>
<evidence type="ECO:0000256" key="3">
    <source>
        <dbReference type="ARBA" id="ARBA00011964"/>
    </source>
</evidence>
<name>A0A1B7NFN1_9AGAM</name>
<feature type="transmembrane region" description="Helical" evidence="14">
    <location>
        <begin position="379"/>
        <end position="398"/>
    </location>
</feature>
<comment type="similarity">
    <text evidence="13">Belongs to the glycosyltransferase ALG3 family.</text>
</comment>
<evidence type="ECO:0000256" key="11">
    <source>
        <dbReference type="ARBA" id="ARBA00044743"/>
    </source>
</evidence>
<dbReference type="GO" id="GO:0052925">
    <property type="term" value="F:dol-P-Man:Man(5)GlcNAc(2)-PP-Dol alpha-1,3-mannosyltransferase activity"/>
    <property type="evidence" value="ECO:0007669"/>
    <property type="project" value="UniProtKB-EC"/>
</dbReference>
<feature type="transmembrane region" description="Helical" evidence="14">
    <location>
        <begin position="18"/>
        <end position="38"/>
    </location>
</feature>
<protein>
    <recommendedName>
        <fullName evidence="4 14">Dol-P-Man:Man(5)GlcNAc(2)-PP-Dol alpha-1,3-mannosyltransferase</fullName>
        <ecNumber evidence="3 14">2.4.1.258</ecNumber>
    </recommendedName>
    <alternativeName>
        <fullName evidence="14">Dol-P-Man-dependent alpha(1-3)-mannosyltransferase</fullName>
    </alternativeName>
</protein>
<evidence type="ECO:0000256" key="4">
    <source>
        <dbReference type="ARBA" id="ARBA00015561"/>
    </source>
</evidence>
<evidence type="ECO:0000256" key="7">
    <source>
        <dbReference type="ARBA" id="ARBA00022692"/>
    </source>
</evidence>
<evidence type="ECO:0000256" key="14">
    <source>
        <dbReference type="RuleBase" id="RU364047"/>
    </source>
</evidence>
<keyword evidence="8 14" id="KW-0256">Endoplasmic reticulum</keyword>
<dbReference type="InterPro" id="IPR007873">
    <property type="entry name" value="Glycosyltransferase_ALG3"/>
</dbReference>
<evidence type="ECO:0000313" key="15">
    <source>
        <dbReference type="EMBL" id="OAX43574.1"/>
    </source>
</evidence>
<dbReference type="PANTHER" id="PTHR12646:SF0">
    <property type="entry name" value="DOL-P-MAN:MAN(5)GLCNAC(2)-PP-DOL ALPHA-1,3-MANNOSYLTRANSFERASE"/>
    <property type="match status" value="1"/>
</dbReference>
<keyword evidence="7 14" id="KW-0812">Transmembrane</keyword>
<comment type="catalytic activity">
    <reaction evidence="12 14">
        <text>an alpha-D-Man-(1-&gt;2)-alpha-D-Man-(1-&gt;2)-alpha-D-Man-(1-&gt;3)-[alpha-D-Man-(1-&gt;6)]-beta-D-Man-(1-&gt;4)-beta-D-GlcNAc-(1-&gt;4)-alpha-D-GlcNAc-diphospho-di-trans,poly-cis-dolichol + a di-trans,poly-cis-dolichyl beta-D-mannosyl phosphate = an alpha-D-Man-(1-&gt;2)-alpha-D-Man-(1-&gt;2)-alpha-D-Man-(1-&gt;3)-[alpha-D-Man-(1-&gt;3)-alpha-D-Man-(1-&gt;6)]-beta-D-Man-(1-&gt;4)-beta-D-GlcNAc-(1-&gt;4)-alpha-D-GlcNAc-diphospho-di-trans,poly-cis-dolichol + a di-trans,poly-cis-dolichyl phosphate + H(+)</text>
        <dbReference type="Rhea" id="RHEA:29527"/>
        <dbReference type="Rhea" id="RHEA-COMP:19498"/>
        <dbReference type="Rhea" id="RHEA-COMP:19501"/>
        <dbReference type="Rhea" id="RHEA-COMP:19516"/>
        <dbReference type="Rhea" id="RHEA-COMP:19517"/>
        <dbReference type="ChEBI" id="CHEBI:15378"/>
        <dbReference type="ChEBI" id="CHEBI:57683"/>
        <dbReference type="ChEBI" id="CHEBI:58211"/>
        <dbReference type="ChEBI" id="CHEBI:132515"/>
        <dbReference type="ChEBI" id="CHEBI:132516"/>
        <dbReference type="EC" id="2.4.1.258"/>
    </reaction>
    <physiologicalReaction direction="left-to-right" evidence="12 14">
        <dbReference type="Rhea" id="RHEA:29528"/>
    </physiologicalReaction>
</comment>
<feature type="transmembrane region" description="Helical" evidence="14">
    <location>
        <begin position="314"/>
        <end position="333"/>
    </location>
</feature>
<dbReference type="InParanoid" id="A0A1B7NFN1"/>
<evidence type="ECO:0000256" key="12">
    <source>
        <dbReference type="ARBA" id="ARBA00049506"/>
    </source>
</evidence>
<dbReference type="Pfam" id="PF05208">
    <property type="entry name" value="ALG3"/>
    <property type="match status" value="1"/>
</dbReference>
<gene>
    <name evidence="15" type="ORF">K503DRAFT_853244</name>
</gene>
<dbReference type="UniPathway" id="UPA00378"/>
<keyword evidence="6 14" id="KW-0808">Transferase</keyword>
<feature type="transmembrane region" description="Helical" evidence="14">
    <location>
        <begin position="171"/>
        <end position="197"/>
    </location>
</feature>